<evidence type="ECO:0000313" key="1">
    <source>
        <dbReference type="EMBL" id="SDY80388.1"/>
    </source>
</evidence>
<proteinExistence type="predicted"/>
<dbReference type="RefSeq" id="WP_074921825.1">
    <property type="nucleotide sequence ID" value="NZ_CP141273.1"/>
</dbReference>
<evidence type="ECO:0000313" key="2">
    <source>
        <dbReference type="Proteomes" id="UP000183417"/>
    </source>
</evidence>
<organism evidence="1 2">
    <name type="scientific">Delftia lacustris</name>
    <dbReference type="NCBI Taxonomy" id="558537"/>
    <lineage>
        <taxon>Bacteria</taxon>
        <taxon>Pseudomonadati</taxon>
        <taxon>Pseudomonadota</taxon>
        <taxon>Betaproteobacteria</taxon>
        <taxon>Burkholderiales</taxon>
        <taxon>Comamonadaceae</taxon>
        <taxon>Delftia</taxon>
    </lineage>
</organism>
<dbReference type="GeneID" id="94688957"/>
<dbReference type="Proteomes" id="UP000183417">
    <property type="component" value="Unassembled WGS sequence"/>
</dbReference>
<gene>
    <name evidence="1" type="ORF">SAMN05421547_10852</name>
</gene>
<name>A0A1H3MV96_9BURK</name>
<reference evidence="1 2" key="1">
    <citation type="submission" date="2016-10" db="EMBL/GenBank/DDBJ databases">
        <authorList>
            <person name="de Groot N.N."/>
        </authorList>
    </citation>
    <scope>NUCLEOTIDE SEQUENCE [LARGE SCALE GENOMIC DNA]</scope>
    <source>
        <strain evidence="1 2">LMG 24775</strain>
    </source>
</reference>
<accession>A0A1H3MV96</accession>
<dbReference type="AlphaFoldDB" id="A0A1H3MV96"/>
<protein>
    <submittedName>
        <fullName evidence="1">Uncharacterized protein</fullName>
    </submittedName>
</protein>
<sequence>MPDPLTYAREFRKAILQGASSDRMCVALSAPLHAAFRVLDIPSQLVVSDVGACEHVFLLLADGQVLDPTADQFNWSSRENLPSVYLGAPALIHVGGVPWPGGQEWHELMTALKRLYPTLDAAVVGHTVSVALRSLPPGLCEFTPVEGFRESQSSVTNEWNKWK</sequence>
<dbReference type="EMBL" id="FNPE01000008">
    <property type="protein sequence ID" value="SDY80388.1"/>
    <property type="molecule type" value="Genomic_DNA"/>
</dbReference>